<evidence type="ECO:0000313" key="4">
    <source>
        <dbReference type="WBParaSite" id="ECPE_0000004001-mRNA-1"/>
    </source>
</evidence>
<proteinExistence type="predicted"/>
<dbReference type="WBParaSite" id="ECPE_0000004001-mRNA-1">
    <property type="protein sequence ID" value="ECPE_0000004001-mRNA-1"/>
    <property type="gene ID" value="ECPE_0000004001"/>
</dbReference>
<name>A0A182ZZA6_9TREM</name>
<dbReference type="InterPro" id="IPR027197">
    <property type="entry name" value="SLC43A3"/>
</dbReference>
<feature type="transmembrane region" description="Helical" evidence="1">
    <location>
        <begin position="94"/>
        <end position="114"/>
    </location>
</feature>
<feature type="transmembrane region" description="Helical" evidence="1">
    <location>
        <begin position="394"/>
        <end position="411"/>
    </location>
</feature>
<dbReference type="SUPFAM" id="SSF103473">
    <property type="entry name" value="MFS general substrate transporter"/>
    <property type="match status" value="1"/>
</dbReference>
<dbReference type="OrthoDB" id="330047at2759"/>
<reference evidence="4" key="1">
    <citation type="submission" date="2016-06" db="UniProtKB">
        <authorList>
            <consortium name="WormBaseParasite"/>
        </authorList>
    </citation>
    <scope>IDENTIFICATION</scope>
</reference>
<dbReference type="InterPro" id="IPR036259">
    <property type="entry name" value="MFS_trans_sf"/>
</dbReference>
<organism evidence="4">
    <name type="scientific">Echinostoma caproni</name>
    <dbReference type="NCBI Taxonomy" id="27848"/>
    <lineage>
        <taxon>Eukaryota</taxon>
        <taxon>Metazoa</taxon>
        <taxon>Spiralia</taxon>
        <taxon>Lophotrochozoa</taxon>
        <taxon>Platyhelminthes</taxon>
        <taxon>Trematoda</taxon>
        <taxon>Digenea</taxon>
        <taxon>Plagiorchiida</taxon>
        <taxon>Echinostomata</taxon>
        <taxon>Echinostomatoidea</taxon>
        <taxon>Echinostomatidae</taxon>
        <taxon>Echinostoma</taxon>
    </lineage>
</organism>
<feature type="transmembrane region" description="Helical" evidence="1">
    <location>
        <begin position="159"/>
        <end position="181"/>
    </location>
</feature>
<feature type="transmembrane region" description="Helical" evidence="1">
    <location>
        <begin position="42"/>
        <end position="62"/>
    </location>
</feature>
<dbReference type="InterPro" id="IPR011701">
    <property type="entry name" value="MFS"/>
</dbReference>
<evidence type="ECO:0000313" key="3">
    <source>
        <dbReference type="Proteomes" id="UP000272942"/>
    </source>
</evidence>
<feature type="transmembrane region" description="Helical" evidence="1">
    <location>
        <begin position="280"/>
        <end position="304"/>
    </location>
</feature>
<protein>
    <submittedName>
        <fullName evidence="4">MFS domain-containing protein</fullName>
    </submittedName>
</protein>
<feature type="transmembrane region" description="Helical" evidence="1">
    <location>
        <begin position="337"/>
        <end position="356"/>
    </location>
</feature>
<feature type="transmembrane region" description="Helical" evidence="1">
    <location>
        <begin position="362"/>
        <end position="387"/>
    </location>
</feature>
<keyword evidence="1" id="KW-0472">Membrane</keyword>
<evidence type="ECO:0000313" key="2">
    <source>
        <dbReference type="EMBL" id="VDP15257.1"/>
    </source>
</evidence>
<sequence length="446" mass="48991">MFCFGGYHYGYNALKENFMSVGVFSYLRNGTDSSKQEMMFNYAFNTWINTQMVLISGAGLIMDKVGLRVLKLLAVSLYCIGTVMFAFTNEIASALLFPAGILVALGSVSSLICDHQISSMFPAAQGLAIALISGAFDSSAMITFIITKISPDISLGSSFVFLAVASLVYGLLMGCFVLTRWAPDMAKQSRIEEIIHGMELGPEKQIHNASAIEQVEVDKILQNIVRKRYPTLQSCILSLPFAALSLSFTIALLRLTYFFTQLVPILNRAFPDQPETVTSLLKISSILLTAGLVVSPFSGFVLVYSKLYFKRRIEQAISQTSSTTGEIDLYWMYIRSMAPGFLVLAVSGILCSALQFSTSQIAFYTSCIVLAVYRSVLFSVCTNFILIAFPLRNFGTVNGLLYTLGGILNLLENIMQHVDTVSGVSISLANSCMLLITPIFLFLKRN</sequence>
<dbReference type="PANTHER" id="PTHR20765">
    <property type="entry name" value="SOLUTE CARRIER FAMILY 43 MEMBER 3-RELATED"/>
    <property type="match status" value="1"/>
</dbReference>
<accession>A0A182ZZA6</accession>
<dbReference type="GO" id="GO:0022857">
    <property type="term" value="F:transmembrane transporter activity"/>
    <property type="evidence" value="ECO:0007669"/>
    <property type="project" value="InterPro"/>
</dbReference>
<feature type="transmembrane region" description="Helical" evidence="1">
    <location>
        <begin position="126"/>
        <end position="147"/>
    </location>
</feature>
<reference evidence="2 3" key="2">
    <citation type="submission" date="2018-11" db="EMBL/GenBank/DDBJ databases">
        <authorList>
            <consortium name="Pathogen Informatics"/>
        </authorList>
    </citation>
    <scope>NUCLEOTIDE SEQUENCE [LARGE SCALE GENOMIC DNA]</scope>
    <source>
        <strain evidence="2 3">Egypt</strain>
    </source>
</reference>
<dbReference type="Gene3D" id="1.20.1250.20">
    <property type="entry name" value="MFS general substrate transporter like domains"/>
    <property type="match status" value="1"/>
</dbReference>
<feature type="transmembrane region" description="Helical" evidence="1">
    <location>
        <begin position="69"/>
        <end position="88"/>
    </location>
</feature>
<keyword evidence="3" id="KW-1185">Reference proteome</keyword>
<feature type="transmembrane region" description="Helical" evidence="1">
    <location>
        <begin position="423"/>
        <end position="443"/>
    </location>
</feature>
<dbReference type="Proteomes" id="UP000272942">
    <property type="component" value="Unassembled WGS sequence"/>
</dbReference>
<dbReference type="EMBL" id="UZAN01000099">
    <property type="protein sequence ID" value="VDP15257.1"/>
    <property type="molecule type" value="Genomic_DNA"/>
</dbReference>
<gene>
    <name evidence="2" type="ORF">ECPE_LOCUS41</name>
</gene>
<keyword evidence="1" id="KW-0812">Transmembrane</keyword>
<feature type="transmembrane region" description="Helical" evidence="1">
    <location>
        <begin position="236"/>
        <end position="260"/>
    </location>
</feature>
<dbReference type="PANTHER" id="PTHR20765:SF1">
    <property type="entry name" value="EQUILIBRATIVE NUCLEOBASE TRANSPORTER 1"/>
    <property type="match status" value="1"/>
</dbReference>
<keyword evidence="1" id="KW-1133">Transmembrane helix</keyword>
<dbReference type="Pfam" id="PF07690">
    <property type="entry name" value="MFS_1"/>
    <property type="match status" value="1"/>
</dbReference>
<evidence type="ECO:0000256" key="1">
    <source>
        <dbReference type="SAM" id="Phobius"/>
    </source>
</evidence>
<dbReference type="AlphaFoldDB" id="A0A182ZZA6"/>